<keyword evidence="3" id="KW-1185">Reference proteome</keyword>
<evidence type="ECO:0000313" key="2">
    <source>
        <dbReference type="EMBL" id="GAA4103141.1"/>
    </source>
</evidence>
<dbReference type="NCBIfam" id="NF047658">
    <property type="entry name" value="HYC_CC_PP"/>
    <property type="match status" value="1"/>
</dbReference>
<accession>A0ABP7X3N7</accession>
<gene>
    <name evidence="2" type="ORF">GCM10022392_30500</name>
</gene>
<feature type="chain" id="PRO_5046499692" evidence="1">
    <location>
        <begin position="27"/>
        <end position="121"/>
    </location>
</feature>
<dbReference type="Pfam" id="PF26622">
    <property type="entry name" value="DUF8199"/>
    <property type="match status" value="1"/>
</dbReference>
<feature type="signal peptide" evidence="1">
    <location>
        <begin position="1"/>
        <end position="26"/>
    </location>
</feature>
<organism evidence="2 3">
    <name type="scientific">Mucilaginibacter panaciglaebae</name>
    <dbReference type="NCBI Taxonomy" id="502331"/>
    <lineage>
        <taxon>Bacteria</taxon>
        <taxon>Pseudomonadati</taxon>
        <taxon>Bacteroidota</taxon>
        <taxon>Sphingobacteriia</taxon>
        <taxon>Sphingobacteriales</taxon>
        <taxon>Sphingobacteriaceae</taxon>
        <taxon>Mucilaginibacter</taxon>
    </lineage>
</organism>
<proteinExistence type="predicted"/>
<protein>
    <submittedName>
        <fullName evidence="2">Uncharacterized protein</fullName>
    </submittedName>
</protein>
<evidence type="ECO:0000256" key="1">
    <source>
        <dbReference type="SAM" id="SignalP"/>
    </source>
</evidence>
<comment type="caution">
    <text evidence="2">The sequence shown here is derived from an EMBL/GenBank/DDBJ whole genome shotgun (WGS) entry which is preliminary data.</text>
</comment>
<sequence length="121" mass="13245">MFMAKVYLITAVGFALNLHFCGNVLASVKLNGPTKTYEQPSAAKKCCKEKQVDVKIKDAHQAESPSLMMKLFGFEISKIPFGDYVLSAQQALLDKLNATPPPPPPASGKEAQYIKNCTLRI</sequence>
<dbReference type="InterPro" id="IPR058512">
    <property type="entry name" value="DUF8199"/>
</dbReference>
<dbReference type="EMBL" id="BAABCV010000012">
    <property type="protein sequence ID" value="GAA4103141.1"/>
    <property type="molecule type" value="Genomic_DNA"/>
</dbReference>
<evidence type="ECO:0000313" key="3">
    <source>
        <dbReference type="Proteomes" id="UP001500841"/>
    </source>
</evidence>
<name>A0ABP7X3N7_9SPHI</name>
<dbReference type="InterPro" id="IPR058060">
    <property type="entry name" value="HYC_CC_PP"/>
</dbReference>
<reference evidence="3" key="1">
    <citation type="journal article" date="2019" name="Int. J. Syst. Evol. Microbiol.">
        <title>The Global Catalogue of Microorganisms (GCM) 10K type strain sequencing project: providing services to taxonomists for standard genome sequencing and annotation.</title>
        <authorList>
            <consortium name="The Broad Institute Genomics Platform"/>
            <consortium name="The Broad Institute Genome Sequencing Center for Infectious Disease"/>
            <person name="Wu L."/>
            <person name="Ma J."/>
        </authorList>
    </citation>
    <scope>NUCLEOTIDE SEQUENCE [LARGE SCALE GENOMIC DNA]</scope>
    <source>
        <strain evidence="3">JCM 17085</strain>
    </source>
</reference>
<keyword evidence="1" id="KW-0732">Signal</keyword>
<dbReference type="Proteomes" id="UP001500841">
    <property type="component" value="Unassembled WGS sequence"/>
</dbReference>